<gene>
    <name evidence="9" type="primary">ORC2</name>
    <name evidence="9" type="ORF">MEQU1_003568</name>
</gene>
<evidence type="ECO:0000256" key="6">
    <source>
        <dbReference type="SAM" id="MobiDB-lite"/>
    </source>
</evidence>
<dbReference type="PANTHER" id="PTHR14052:SF0">
    <property type="entry name" value="ORIGIN RECOGNITION COMPLEX SUBUNIT 2"/>
    <property type="match status" value="1"/>
</dbReference>
<evidence type="ECO:0000259" key="7">
    <source>
        <dbReference type="Pfam" id="PF04084"/>
    </source>
</evidence>
<evidence type="ECO:0000256" key="2">
    <source>
        <dbReference type="ARBA" id="ARBA00007421"/>
    </source>
</evidence>
<protein>
    <recommendedName>
        <fullName evidence="5">Origin recognition complex subunit 2</fullName>
    </recommendedName>
</protein>
<keyword evidence="3 5" id="KW-0235">DNA replication</keyword>
<feature type="domain" description="Origin recognition complex subunit 2 winged-helix" evidence="8">
    <location>
        <begin position="427"/>
        <end position="465"/>
    </location>
</feature>
<dbReference type="InterPro" id="IPR056773">
    <property type="entry name" value="WHD_ORC2"/>
</dbReference>
<dbReference type="InterPro" id="IPR007220">
    <property type="entry name" value="ORC2"/>
</dbReference>
<reference evidence="9" key="1">
    <citation type="submission" date="2023-03" db="EMBL/GenBank/DDBJ databases">
        <title>Mating type loci evolution in Malassezia.</title>
        <authorList>
            <person name="Coelho M.A."/>
        </authorList>
    </citation>
    <scope>NUCLEOTIDE SEQUENCE</scope>
    <source>
        <strain evidence="9">CBS 12830</strain>
    </source>
</reference>
<dbReference type="GO" id="GO:0006260">
    <property type="term" value="P:DNA replication"/>
    <property type="evidence" value="ECO:0007669"/>
    <property type="project" value="UniProtKB-UniRule"/>
</dbReference>
<comment type="similarity">
    <text evidence="2 5">Belongs to the ORC2 family.</text>
</comment>
<dbReference type="GO" id="GO:0005664">
    <property type="term" value="C:nuclear origin of replication recognition complex"/>
    <property type="evidence" value="ECO:0007669"/>
    <property type="project" value="UniProtKB-UniRule"/>
</dbReference>
<dbReference type="PANTHER" id="PTHR14052">
    <property type="entry name" value="ORIGIN RECOGNITION COMPLEX SUBUNIT 2"/>
    <property type="match status" value="1"/>
</dbReference>
<accession>A0AAF0J0L4</accession>
<comment type="subcellular location">
    <subcellularLocation>
        <location evidence="1 5">Nucleus</location>
    </subcellularLocation>
</comment>
<keyword evidence="4 5" id="KW-0539">Nucleus</keyword>
<dbReference type="Pfam" id="PF04084">
    <property type="entry name" value="RecA-like_ORC2"/>
    <property type="match status" value="1"/>
</dbReference>
<dbReference type="EMBL" id="CP119907">
    <property type="protein sequence ID" value="WFD24862.1"/>
    <property type="molecule type" value="Genomic_DNA"/>
</dbReference>
<sequence>MASPTQEDGAVTTAPSATPLEDADVPSDSEVPLSATTSSPRRPAPAFTHTSFVRATSSDAWFLSNSHRRNFASRKLGRDIFRISSSKRISQRLGALDVSTLPHIAHLATESSGPPLHPARTAHSKQMLAFQLREDRLDAMLAQLLGGFHIMLYGVGDRMPVMRALVERGAQRHSGAAVIVQGAAGRGVQVDRILDSIEQAIGLGSADAQDAPRQLLVRPSRVTQRVQRITRYLSESTASMVRPRHVFLGLLAFDQAIFHTLRLHTLVHALAQSPHIHLIASVSHVNAGLLLDGPAGSFGWGMAGHPCPTALTPDPMSRTLRAPWLWHNATTFVPPVAELVQARSTTSGMPVLSGLAVMKLPAAVDLAGGRGRAAPNASAAVAMAQPISETSAVQVLSTITARARSLFAQLAALQLMAVDDEETIPRTPYASLVREALREFVASSDEGVRQLLGEMVDHGLVIVSRGLTTVTNSHAIAVGDELSIPLPVPMLEQVLAQIA</sequence>
<evidence type="ECO:0000259" key="8">
    <source>
        <dbReference type="Pfam" id="PF24882"/>
    </source>
</evidence>
<dbReference type="Proteomes" id="UP001214415">
    <property type="component" value="Chromosome 8"/>
</dbReference>
<evidence type="ECO:0000256" key="4">
    <source>
        <dbReference type="ARBA" id="ARBA00023242"/>
    </source>
</evidence>
<evidence type="ECO:0000256" key="1">
    <source>
        <dbReference type="ARBA" id="ARBA00004123"/>
    </source>
</evidence>
<dbReference type="InterPro" id="IPR056772">
    <property type="entry name" value="RecA-like_ORC2"/>
</dbReference>
<evidence type="ECO:0000256" key="5">
    <source>
        <dbReference type="RuleBase" id="RU368084"/>
    </source>
</evidence>
<proteinExistence type="inferred from homology"/>
<dbReference type="GO" id="GO:0003688">
    <property type="term" value="F:DNA replication origin binding"/>
    <property type="evidence" value="ECO:0007669"/>
    <property type="project" value="UniProtKB-UniRule"/>
</dbReference>
<comment type="function">
    <text evidence="5">Component of the origin recognition complex (ORC) that binds origins of replication. DNA-binding is ATP-dependent. ORC is required to assemble the pre-replication complex necessary to initiate DNA replication.</text>
</comment>
<evidence type="ECO:0000313" key="9">
    <source>
        <dbReference type="EMBL" id="WFD24862.1"/>
    </source>
</evidence>
<keyword evidence="10" id="KW-1185">Reference proteome</keyword>
<dbReference type="Pfam" id="PF24882">
    <property type="entry name" value="WHD_ORC2"/>
    <property type="match status" value="1"/>
</dbReference>
<comment type="subunit">
    <text evidence="5">Component of the origin recognition complex (ORC).</text>
</comment>
<name>A0AAF0J0L4_9BASI</name>
<evidence type="ECO:0000313" key="10">
    <source>
        <dbReference type="Proteomes" id="UP001214415"/>
    </source>
</evidence>
<feature type="region of interest" description="Disordered" evidence="6">
    <location>
        <begin position="1"/>
        <end position="46"/>
    </location>
</feature>
<dbReference type="AlphaFoldDB" id="A0AAF0J0L4"/>
<evidence type="ECO:0000256" key="3">
    <source>
        <dbReference type="ARBA" id="ARBA00022705"/>
    </source>
</evidence>
<feature type="domain" description="Origin recognition complex subunit 2 RecA-like" evidence="7">
    <location>
        <begin position="132"/>
        <end position="327"/>
    </location>
</feature>
<organism evidence="9 10">
    <name type="scientific">Malassezia equina</name>
    <dbReference type="NCBI Taxonomy" id="1381935"/>
    <lineage>
        <taxon>Eukaryota</taxon>
        <taxon>Fungi</taxon>
        <taxon>Dikarya</taxon>
        <taxon>Basidiomycota</taxon>
        <taxon>Ustilaginomycotina</taxon>
        <taxon>Malasseziomycetes</taxon>
        <taxon>Malasseziales</taxon>
        <taxon>Malasseziaceae</taxon>
        <taxon>Malassezia</taxon>
    </lineage>
</organism>